<dbReference type="CDD" id="cd02968">
    <property type="entry name" value="SCO"/>
    <property type="match status" value="1"/>
</dbReference>
<feature type="disulfide bond" description="Redox-active" evidence="4">
    <location>
        <begin position="70"/>
        <end position="74"/>
    </location>
</feature>
<comment type="similarity">
    <text evidence="1">Belongs to the SCO1/2 family.</text>
</comment>
<sequence>MQTKQLRLGLFAAALLAISTVALAAPERTLLANPSRQLSDFELLDHESKQVRLSQLRGAPVLLFFGFSHCPAVCPAALEQLRQLEKQYAKELGPTRIVIVSVDGERDTPDTLSAWLKPVSKTFLGLTGHPDKVRTLASEVRAAFYKTPGRKPSEYLVEHNSQVFLIDGAGKLRATFFNAPVATMAQVTDAVRAGRSID</sequence>
<feature type="signal peptide" evidence="5">
    <location>
        <begin position="1"/>
        <end position="24"/>
    </location>
</feature>
<dbReference type="PANTHER" id="PTHR12151">
    <property type="entry name" value="ELECTRON TRANSPORT PROTIN SCO1/SENC FAMILY MEMBER"/>
    <property type="match status" value="1"/>
</dbReference>
<dbReference type="EMBL" id="BLJN01000002">
    <property type="protein sequence ID" value="GFE80156.1"/>
    <property type="molecule type" value="Genomic_DNA"/>
</dbReference>
<feature type="domain" description="Thioredoxin" evidence="6">
    <location>
        <begin position="32"/>
        <end position="196"/>
    </location>
</feature>
<gene>
    <name evidence="7" type="ORF">GCM10011487_21560</name>
</gene>
<comment type="caution">
    <text evidence="7">The sequence shown here is derived from an EMBL/GenBank/DDBJ whole genome shotgun (WGS) entry which is preliminary data.</text>
</comment>
<reference evidence="8" key="1">
    <citation type="submission" date="2020-01" db="EMBL/GenBank/DDBJ databases">
        <title>'Steroidobacter agaridevorans' sp. nov., agar-degrading bacteria isolated from rhizosphere soils.</title>
        <authorList>
            <person name="Ikenaga M."/>
            <person name="Kataoka M."/>
            <person name="Murouchi A."/>
            <person name="Katsuragi S."/>
            <person name="Sakai M."/>
        </authorList>
    </citation>
    <scope>NUCLEOTIDE SEQUENCE [LARGE SCALE GENOMIC DNA]</scope>
    <source>
        <strain evidence="8">YU21-B</strain>
    </source>
</reference>
<feature type="binding site" evidence="3">
    <location>
        <position position="70"/>
    </location>
    <ligand>
        <name>Cu cation</name>
        <dbReference type="ChEBI" id="CHEBI:23378"/>
    </ligand>
</feature>
<feature type="binding site" evidence="3">
    <location>
        <position position="74"/>
    </location>
    <ligand>
        <name>Cu cation</name>
        <dbReference type="ChEBI" id="CHEBI:23378"/>
    </ligand>
</feature>
<accession>A0A829YBX0</accession>
<keyword evidence="5" id="KW-0732">Signal</keyword>
<evidence type="ECO:0000313" key="7">
    <source>
        <dbReference type="EMBL" id="GFE80156.1"/>
    </source>
</evidence>
<dbReference type="Proteomes" id="UP000445000">
    <property type="component" value="Unassembled WGS sequence"/>
</dbReference>
<feature type="binding site" evidence="3">
    <location>
        <position position="159"/>
    </location>
    <ligand>
        <name>Cu cation</name>
        <dbReference type="ChEBI" id="CHEBI:23378"/>
    </ligand>
</feature>
<dbReference type="SUPFAM" id="SSF52833">
    <property type="entry name" value="Thioredoxin-like"/>
    <property type="match status" value="1"/>
</dbReference>
<dbReference type="PANTHER" id="PTHR12151:SF25">
    <property type="entry name" value="LINALOOL DEHYDRATASE_ISOMERASE DOMAIN-CONTAINING PROTEIN"/>
    <property type="match status" value="1"/>
</dbReference>
<keyword evidence="4" id="KW-1015">Disulfide bond</keyword>
<evidence type="ECO:0000313" key="8">
    <source>
        <dbReference type="Proteomes" id="UP000445000"/>
    </source>
</evidence>
<dbReference type="InterPro" id="IPR013766">
    <property type="entry name" value="Thioredoxin_domain"/>
</dbReference>
<evidence type="ECO:0000256" key="4">
    <source>
        <dbReference type="PIRSR" id="PIRSR603782-2"/>
    </source>
</evidence>
<evidence type="ECO:0000256" key="5">
    <source>
        <dbReference type="SAM" id="SignalP"/>
    </source>
</evidence>
<keyword evidence="8" id="KW-1185">Reference proteome</keyword>
<dbReference type="InterPro" id="IPR036249">
    <property type="entry name" value="Thioredoxin-like_sf"/>
</dbReference>
<dbReference type="AlphaFoldDB" id="A0A829YBX0"/>
<name>A0A829YBX0_9GAMM</name>
<dbReference type="Gene3D" id="3.40.30.10">
    <property type="entry name" value="Glutaredoxin"/>
    <property type="match status" value="1"/>
</dbReference>
<evidence type="ECO:0000256" key="1">
    <source>
        <dbReference type="ARBA" id="ARBA00010996"/>
    </source>
</evidence>
<dbReference type="InterPro" id="IPR003782">
    <property type="entry name" value="SCO1/SenC"/>
</dbReference>
<organism evidence="7 8">
    <name type="scientific">Steroidobacter agaridevorans</name>
    <dbReference type="NCBI Taxonomy" id="2695856"/>
    <lineage>
        <taxon>Bacteria</taxon>
        <taxon>Pseudomonadati</taxon>
        <taxon>Pseudomonadota</taxon>
        <taxon>Gammaproteobacteria</taxon>
        <taxon>Steroidobacterales</taxon>
        <taxon>Steroidobacteraceae</taxon>
        <taxon>Steroidobacter</taxon>
    </lineage>
</organism>
<protein>
    <recommendedName>
        <fullName evidence="6">Thioredoxin domain-containing protein</fullName>
    </recommendedName>
</protein>
<keyword evidence="2 3" id="KW-0186">Copper</keyword>
<feature type="chain" id="PRO_5032718932" description="Thioredoxin domain-containing protein" evidence="5">
    <location>
        <begin position="25"/>
        <end position="198"/>
    </location>
</feature>
<proteinExistence type="inferred from homology"/>
<evidence type="ECO:0000259" key="6">
    <source>
        <dbReference type="PROSITE" id="PS51352"/>
    </source>
</evidence>
<dbReference type="GO" id="GO:0046872">
    <property type="term" value="F:metal ion binding"/>
    <property type="evidence" value="ECO:0007669"/>
    <property type="project" value="UniProtKB-KW"/>
</dbReference>
<evidence type="ECO:0000256" key="3">
    <source>
        <dbReference type="PIRSR" id="PIRSR603782-1"/>
    </source>
</evidence>
<dbReference type="Pfam" id="PF02630">
    <property type="entry name" value="SCO1-SenC"/>
    <property type="match status" value="1"/>
</dbReference>
<keyword evidence="3" id="KW-0479">Metal-binding</keyword>
<dbReference type="RefSeq" id="WP_161811877.1">
    <property type="nucleotide sequence ID" value="NZ_BLJN01000002.1"/>
</dbReference>
<dbReference type="PROSITE" id="PS51352">
    <property type="entry name" value="THIOREDOXIN_2"/>
    <property type="match status" value="1"/>
</dbReference>
<evidence type="ECO:0000256" key="2">
    <source>
        <dbReference type="ARBA" id="ARBA00023008"/>
    </source>
</evidence>